<dbReference type="InterPro" id="IPR029044">
    <property type="entry name" value="Nucleotide-diphossugar_trans"/>
</dbReference>
<dbReference type="Pfam" id="PF00535">
    <property type="entry name" value="Glycos_transf_2"/>
    <property type="match status" value="1"/>
</dbReference>
<dbReference type="PANTHER" id="PTHR43179">
    <property type="entry name" value="RHAMNOSYLTRANSFERASE WBBL"/>
    <property type="match status" value="1"/>
</dbReference>
<keyword evidence="6" id="KW-1185">Reference proteome</keyword>
<feature type="domain" description="Glycosyltransferase 2-like" evidence="4">
    <location>
        <begin position="260"/>
        <end position="388"/>
    </location>
</feature>
<accession>A0A177N129</accession>
<evidence type="ECO:0000256" key="1">
    <source>
        <dbReference type="ARBA" id="ARBA00006739"/>
    </source>
</evidence>
<dbReference type="Gene3D" id="3.90.550.10">
    <property type="entry name" value="Spore Coat Polysaccharide Biosynthesis Protein SpsA, Chain A"/>
    <property type="match status" value="1"/>
</dbReference>
<dbReference type="PANTHER" id="PTHR43179:SF12">
    <property type="entry name" value="GALACTOFURANOSYLTRANSFERASE GLFT2"/>
    <property type="match status" value="1"/>
</dbReference>
<evidence type="ECO:0000313" key="6">
    <source>
        <dbReference type="Proteomes" id="UP000077628"/>
    </source>
</evidence>
<keyword evidence="3" id="KW-0808">Transferase</keyword>
<dbReference type="SUPFAM" id="SSF53448">
    <property type="entry name" value="Nucleotide-diphospho-sugar transferases"/>
    <property type="match status" value="1"/>
</dbReference>
<gene>
    <name evidence="5" type="ORF">A1355_15880</name>
</gene>
<comment type="similarity">
    <text evidence="1">Belongs to the glycosyltransferase 2 family.</text>
</comment>
<dbReference type="Proteomes" id="UP000077628">
    <property type="component" value="Unassembled WGS sequence"/>
</dbReference>
<dbReference type="RefSeq" id="WP_064031721.1">
    <property type="nucleotide sequence ID" value="NZ_LUUK01000230.1"/>
</dbReference>
<reference evidence="6" key="1">
    <citation type="submission" date="2016-03" db="EMBL/GenBank/DDBJ databases">
        <authorList>
            <person name="Heylen K."/>
            <person name="De Vos P."/>
            <person name="Vekeman B."/>
        </authorList>
    </citation>
    <scope>NUCLEOTIDE SEQUENCE [LARGE SCALE GENOMIC DNA]</scope>
    <source>
        <strain evidence="6">R-45383</strain>
    </source>
</reference>
<dbReference type="EMBL" id="LUUK01000230">
    <property type="protein sequence ID" value="OAI11575.1"/>
    <property type="molecule type" value="Genomic_DNA"/>
</dbReference>
<name>A0A177N129_9GAMM</name>
<evidence type="ECO:0000313" key="5">
    <source>
        <dbReference type="EMBL" id="OAI11575.1"/>
    </source>
</evidence>
<evidence type="ECO:0000259" key="4">
    <source>
        <dbReference type="Pfam" id="PF00535"/>
    </source>
</evidence>
<dbReference type="STRING" id="702114.A1355_15880"/>
<evidence type="ECO:0000256" key="2">
    <source>
        <dbReference type="ARBA" id="ARBA00022676"/>
    </source>
</evidence>
<comment type="caution">
    <text evidence="5">The sequence shown here is derived from an EMBL/GenBank/DDBJ whole genome shotgun (WGS) entry which is preliminary data.</text>
</comment>
<dbReference type="GO" id="GO:0016757">
    <property type="term" value="F:glycosyltransferase activity"/>
    <property type="evidence" value="ECO:0007669"/>
    <property type="project" value="UniProtKB-KW"/>
</dbReference>
<evidence type="ECO:0000256" key="3">
    <source>
        <dbReference type="ARBA" id="ARBA00022679"/>
    </source>
</evidence>
<proteinExistence type="inferred from homology"/>
<organism evidence="5 6">
    <name type="scientific">Methylomonas koyamae</name>
    <dbReference type="NCBI Taxonomy" id="702114"/>
    <lineage>
        <taxon>Bacteria</taxon>
        <taxon>Pseudomonadati</taxon>
        <taxon>Pseudomonadota</taxon>
        <taxon>Gammaproteobacteria</taxon>
        <taxon>Methylococcales</taxon>
        <taxon>Methylococcaceae</taxon>
        <taxon>Methylomonas</taxon>
    </lineage>
</organism>
<protein>
    <recommendedName>
        <fullName evidence="4">Glycosyltransferase 2-like domain-containing protein</fullName>
    </recommendedName>
</protein>
<dbReference type="InterPro" id="IPR001173">
    <property type="entry name" value="Glyco_trans_2-like"/>
</dbReference>
<dbReference type="AlphaFoldDB" id="A0A177N129"/>
<keyword evidence="2" id="KW-0328">Glycosyltransferase</keyword>
<sequence length="889" mass="98187">MTRLTPLPLLSAEAIGLDDRDRTVGGEPSHTLDFIDTAARLLRSGHPYHAWRLIDRVTRVYQLKSVDLTLLQAKALEHCRQPNAAVELLFNARRRFPDNDTLAAYLLELLEAHPQPPNPASRQLAWAALARHDQPVDVLRAARILTRFGDAPIGACRFDGETLSGWLLNAERQPPLSVVLDGIDYTLKPFLATPLLNRNGLGGERDGFSFKLPYRPRHIRVHLANKDLAGSPLVFSGASDVASSGDAALTIAEQDGAVDVIVPVYKGYAETKACLKSVLTAANRTAYRLIVVDDASPDPLLATYLRKLADQGHITLVKQAVNAGFVQSVDRGLRLGPHRDAILLNADTVVHGDWLDRLRDAAYLANDIGTVTPFSNNGELVSYPTPMRAWALPKPAVLQRLDRLCAELPADSIVDIPVGVGFCLYIKRQCLTEAGGFDSRMIERGYGEDTEFCLRAERRGWRNVCTPRVFVGHAGSVSFGTEKADLAAKNVAKIYARYPDHSDQYDRFLSEDPLRPIRLALQRQFLPMRSGKRAELALLPTAQPDDLRGEWLAQGLSQTATFTLQASRAADGALSLSLQSTRTETPLSLHYRWPDDEQPLWQDLSRLNLARIDIYNLADWPFQIGPGLIELAIPYRIFLSDYAAYCPRITLTRPNAAFCGDPPNITACVECIDRYGSRLPDLNSPADLRQGSRQLLANASGVYLASRDGLNRFRRRFPEVRFRYRAPNRASDRDTAENIPPLPRDRHLRIAVIQAAPGGDDFEALLNMSRWLAARRLNAELIVFGESVDDGALLATGRAWVVGALAYREIPRMLALHRCSLILDASRWPQIEPIAWRLAKTCGLPIAAPAIGTYADLLDPTAGDIPLAPDATAENWLNAVLSAHPAISP</sequence>